<keyword evidence="3" id="KW-1185">Reference proteome</keyword>
<evidence type="ECO:0000256" key="1">
    <source>
        <dbReference type="SAM" id="Phobius"/>
    </source>
</evidence>
<reference evidence="2 3" key="1">
    <citation type="journal article" date="2023" name="Plants (Basel)">
        <title>Bridging the Gap: Combining Genomics and Transcriptomics Approaches to Understand Stylosanthes scabra, an Orphan Legume from the Brazilian Caatinga.</title>
        <authorList>
            <person name="Ferreira-Neto J.R.C."/>
            <person name="da Silva M.D."/>
            <person name="Binneck E."/>
            <person name="de Melo N.F."/>
            <person name="da Silva R.H."/>
            <person name="de Melo A.L.T.M."/>
            <person name="Pandolfi V."/>
            <person name="Bustamante F.O."/>
            <person name="Brasileiro-Vidal A.C."/>
            <person name="Benko-Iseppon A.M."/>
        </authorList>
    </citation>
    <scope>NUCLEOTIDE SEQUENCE [LARGE SCALE GENOMIC DNA]</scope>
    <source>
        <tissue evidence="2">Leaves</tissue>
    </source>
</reference>
<keyword evidence="1" id="KW-1133">Transmembrane helix</keyword>
<dbReference type="EMBL" id="JASCZI010031126">
    <property type="protein sequence ID" value="MED6126011.1"/>
    <property type="molecule type" value="Genomic_DNA"/>
</dbReference>
<organism evidence="2 3">
    <name type="scientific">Stylosanthes scabra</name>
    <dbReference type="NCBI Taxonomy" id="79078"/>
    <lineage>
        <taxon>Eukaryota</taxon>
        <taxon>Viridiplantae</taxon>
        <taxon>Streptophyta</taxon>
        <taxon>Embryophyta</taxon>
        <taxon>Tracheophyta</taxon>
        <taxon>Spermatophyta</taxon>
        <taxon>Magnoliopsida</taxon>
        <taxon>eudicotyledons</taxon>
        <taxon>Gunneridae</taxon>
        <taxon>Pentapetalae</taxon>
        <taxon>rosids</taxon>
        <taxon>fabids</taxon>
        <taxon>Fabales</taxon>
        <taxon>Fabaceae</taxon>
        <taxon>Papilionoideae</taxon>
        <taxon>50 kb inversion clade</taxon>
        <taxon>dalbergioids sensu lato</taxon>
        <taxon>Dalbergieae</taxon>
        <taxon>Pterocarpus clade</taxon>
        <taxon>Stylosanthes</taxon>
    </lineage>
</organism>
<evidence type="ECO:0000313" key="2">
    <source>
        <dbReference type="EMBL" id="MED6126011.1"/>
    </source>
</evidence>
<feature type="transmembrane region" description="Helical" evidence="1">
    <location>
        <begin position="131"/>
        <end position="156"/>
    </location>
</feature>
<dbReference type="Proteomes" id="UP001341840">
    <property type="component" value="Unassembled WGS sequence"/>
</dbReference>
<feature type="transmembrane region" description="Helical" evidence="1">
    <location>
        <begin position="57"/>
        <end position="76"/>
    </location>
</feature>
<evidence type="ECO:0000313" key="3">
    <source>
        <dbReference type="Proteomes" id="UP001341840"/>
    </source>
</evidence>
<proteinExistence type="predicted"/>
<keyword evidence="1" id="KW-0812">Transmembrane</keyword>
<name>A0ABU6RPG7_9FABA</name>
<comment type="caution">
    <text evidence="2">The sequence shown here is derived from an EMBL/GenBank/DDBJ whole genome shotgun (WGS) entry which is preliminary data.</text>
</comment>
<protein>
    <submittedName>
        <fullName evidence="2">Uncharacterized protein</fullName>
    </submittedName>
</protein>
<sequence>MTAPARLGAVAAVVKKDKGKQSEGVKRERGRAMGGWDAKGERVCTAMSSLSFTIIDAVITFVITFVIPSLSLSLVLRRGEMKLEEREDIAGLPAEQGQSHYHPPLTSSFRGGCWGSPSPKNTAKQREERDALATAALFWLPGNGAVIAIVVVVVVVR</sequence>
<keyword evidence="1" id="KW-0472">Membrane</keyword>
<accession>A0ABU6RPG7</accession>
<gene>
    <name evidence="2" type="ORF">PIB30_074228</name>
</gene>